<sequence>MHGHPMETNIIIYYDKEFIKNFEELKTLLDAGDRQKLYQFLLDKFGFIFKMNQVYWIRIAENNGRDFLETGKEIQQELMRPLSHRQYRLIEGSFSPYREEEEDVICSIWDFLYDDGRIYHKKAMSSAEVSGCSMILENVYCCLARRKYPV</sequence>
<evidence type="ECO:0000313" key="2">
    <source>
        <dbReference type="Proteomes" id="UP000198896"/>
    </source>
</evidence>
<dbReference type="EMBL" id="FONL01000002">
    <property type="protein sequence ID" value="SFE18719.1"/>
    <property type="molecule type" value="Genomic_DNA"/>
</dbReference>
<dbReference type="Proteomes" id="UP000198896">
    <property type="component" value="Unassembled WGS sequence"/>
</dbReference>
<proteinExistence type="predicted"/>
<gene>
    <name evidence="1" type="ORF">SAMN05216245_102201</name>
</gene>
<dbReference type="STRING" id="1123323.SAMN05216245_102201"/>
<reference evidence="1 2" key="1">
    <citation type="submission" date="2016-10" db="EMBL/GenBank/DDBJ databases">
        <authorList>
            <person name="de Groot N.N."/>
        </authorList>
    </citation>
    <scope>NUCLEOTIDE SEQUENCE [LARGE SCALE GENOMIC DNA]</scope>
    <source>
        <strain evidence="1 2">DSM 9236</strain>
    </source>
</reference>
<keyword evidence="2" id="KW-1185">Reference proteome</keyword>
<evidence type="ECO:0000313" key="1">
    <source>
        <dbReference type="EMBL" id="SFE18719.1"/>
    </source>
</evidence>
<accession>A0A1I1YH48</accession>
<organism evidence="1 2">
    <name type="scientific">Succiniclasticum ruminis DSM 9236</name>
    <dbReference type="NCBI Taxonomy" id="1123323"/>
    <lineage>
        <taxon>Bacteria</taxon>
        <taxon>Bacillati</taxon>
        <taxon>Bacillota</taxon>
        <taxon>Negativicutes</taxon>
        <taxon>Acidaminococcales</taxon>
        <taxon>Acidaminococcaceae</taxon>
        <taxon>Succiniclasticum</taxon>
    </lineage>
</organism>
<name>A0A1I1YH48_9FIRM</name>
<protein>
    <submittedName>
        <fullName evidence="1">Uncharacterized protein</fullName>
    </submittedName>
</protein>
<dbReference type="AlphaFoldDB" id="A0A1I1YH48"/>